<evidence type="ECO:0000313" key="2">
    <source>
        <dbReference type="EMBL" id="KAJ3503030.1"/>
    </source>
</evidence>
<dbReference type="AlphaFoldDB" id="A0A9W8K247"/>
<dbReference type="PANTHER" id="PTHR35179:SF2">
    <property type="entry name" value="START DOMAIN-CONTAINING PROTEIN"/>
    <property type="match status" value="1"/>
</dbReference>
<organism evidence="2 3">
    <name type="scientific">Agrocybe chaxingu</name>
    <dbReference type="NCBI Taxonomy" id="84603"/>
    <lineage>
        <taxon>Eukaryota</taxon>
        <taxon>Fungi</taxon>
        <taxon>Dikarya</taxon>
        <taxon>Basidiomycota</taxon>
        <taxon>Agaricomycotina</taxon>
        <taxon>Agaricomycetes</taxon>
        <taxon>Agaricomycetidae</taxon>
        <taxon>Agaricales</taxon>
        <taxon>Agaricineae</taxon>
        <taxon>Strophariaceae</taxon>
        <taxon>Agrocybe</taxon>
    </lineage>
</organism>
<dbReference type="Proteomes" id="UP001148786">
    <property type="component" value="Unassembled WGS sequence"/>
</dbReference>
<dbReference type="OrthoDB" id="420564at2759"/>
<reference evidence="2" key="1">
    <citation type="submission" date="2022-07" db="EMBL/GenBank/DDBJ databases">
        <title>Genome Sequence of Agrocybe chaxingu.</title>
        <authorList>
            <person name="Buettner E."/>
        </authorList>
    </citation>
    <scope>NUCLEOTIDE SEQUENCE</scope>
    <source>
        <strain evidence="2">MP-N11</strain>
    </source>
</reference>
<comment type="caution">
    <text evidence="2">The sequence shown here is derived from an EMBL/GenBank/DDBJ whole genome shotgun (WGS) entry which is preliminary data.</text>
</comment>
<dbReference type="PANTHER" id="PTHR35179">
    <property type="entry name" value="PROTEIN CBG02620"/>
    <property type="match status" value="1"/>
</dbReference>
<evidence type="ECO:0000256" key="1">
    <source>
        <dbReference type="SAM" id="MobiDB-lite"/>
    </source>
</evidence>
<protein>
    <submittedName>
        <fullName evidence="2">Uncharacterized protein</fullName>
    </submittedName>
</protein>
<feature type="region of interest" description="Disordered" evidence="1">
    <location>
        <begin position="1"/>
        <end position="31"/>
    </location>
</feature>
<dbReference type="EMBL" id="JANKHO010001197">
    <property type="protein sequence ID" value="KAJ3503030.1"/>
    <property type="molecule type" value="Genomic_DNA"/>
</dbReference>
<keyword evidence="3" id="KW-1185">Reference proteome</keyword>
<proteinExistence type="predicted"/>
<evidence type="ECO:0000313" key="3">
    <source>
        <dbReference type="Proteomes" id="UP001148786"/>
    </source>
</evidence>
<accession>A0A9W8K247</accession>
<gene>
    <name evidence="2" type="ORF">NLJ89_g8618</name>
</gene>
<sequence>MSYESPWRSSMVMAPSRRHPQGYSPSFRGRGRVGGSFSSRVPIENLPPDRDFMEGLVDTPLQTISIPAKDPNQEEVKIADPTYVGSYNWTRHDKPTIMVPGSPPLWRNRQMPYTITPDTGIRYVDRNGYRMHANVLLPLVLAVNKRHEMTKAPMFDWSSVDFVTDRNNLRGLLRWVNGTSRDFRIDLQLAGGKTILMNRWSARYREMFNGRTYGFSFERESTDPVPGCRGTQSHHRIITYDLNGLKMVVRFEVDACIRPPAKYPRKSVSSIDELAESMSSVSLSQEPDSASGGLLTVLEGGSEVSAASIIEMTTRSQNTLDTRGYDWKEAYPQLYFSQTPHHYLAIHRRGTFTEIQKRKLSEMVQFEKDAQEDLKKLRKMLEVIKAIVLEHGKKGRISLVCVEGVLKVYQRSGDDSCLPSTAMKFFESS</sequence>
<name>A0A9W8K247_9AGAR</name>